<reference evidence="2 3" key="1">
    <citation type="journal article" date="2018" name="J. Microbiol.">
        <title>Leifsonia flava sp. nov., a novel actinobacterium isolated from the rhizosphere of Aquilegia viridiflora.</title>
        <authorList>
            <person name="Cai Y."/>
            <person name="Tao W.Z."/>
            <person name="Ma Y.J."/>
            <person name="Cheng J."/>
            <person name="Zhang M.Y."/>
            <person name="Zhang Y.X."/>
        </authorList>
    </citation>
    <scope>NUCLEOTIDE SEQUENCE [LARGE SCALE GENOMIC DNA]</scope>
    <source>
        <strain evidence="2 3">SYP-B2174</strain>
    </source>
</reference>
<dbReference type="RefSeq" id="WP_135118793.1">
    <property type="nucleotide sequence ID" value="NZ_SPQZ01000001.1"/>
</dbReference>
<keyword evidence="1" id="KW-0812">Transmembrane</keyword>
<evidence type="ECO:0000313" key="3">
    <source>
        <dbReference type="Proteomes" id="UP000298127"/>
    </source>
</evidence>
<feature type="transmembrane region" description="Helical" evidence="1">
    <location>
        <begin position="30"/>
        <end position="51"/>
    </location>
</feature>
<keyword evidence="1" id="KW-1133">Transmembrane helix</keyword>
<accession>A0A4Y9R6H2</accession>
<name>A0A4Y9R6H2_9MICO</name>
<feature type="transmembrane region" description="Helical" evidence="1">
    <location>
        <begin position="6"/>
        <end position="23"/>
    </location>
</feature>
<organism evidence="2 3">
    <name type="scientific">Orlajensenia leifsoniae</name>
    <dbReference type="NCBI Taxonomy" id="2561933"/>
    <lineage>
        <taxon>Bacteria</taxon>
        <taxon>Bacillati</taxon>
        <taxon>Actinomycetota</taxon>
        <taxon>Actinomycetes</taxon>
        <taxon>Micrococcales</taxon>
        <taxon>Microbacteriaceae</taxon>
        <taxon>Orlajensenia</taxon>
    </lineage>
</organism>
<sequence length="115" mass="12006">MGWTVASLLIPAAAIVVAVLLHRSCVPTSAWVWFTAVFGVAALALLLNPVTFDAYVPVSHPELSAGQGLNLRGLSFLVGGGPAGALTAIIVFFAVVIRVADDRTHETHTLERTGS</sequence>
<proteinExistence type="predicted"/>
<dbReference type="AlphaFoldDB" id="A0A4Y9R6H2"/>
<feature type="transmembrane region" description="Helical" evidence="1">
    <location>
        <begin position="71"/>
        <end position="97"/>
    </location>
</feature>
<dbReference type="EMBL" id="SPQZ01000001">
    <property type="protein sequence ID" value="TFV99897.1"/>
    <property type="molecule type" value="Genomic_DNA"/>
</dbReference>
<comment type="caution">
    <text evidence="2">The sequence shown here is derived from an EMBL/GenBank/DDBJ whole genome shotgun (WGS) entry which is preliminary data.</text>
</comment>
<gene>
    <name evidence="2" type="ORF">E4M00_01455</name>
</gene>
<evidence type="ECO:0000256" key="1">
    <source>
        <dbReference type="SAM" id="Phobius"/>
    </source>
</evidence>
<keyword evidence="1" id="KW-0472">Membrane</keyword>
<keyword evidence="3" id="KW-1185">Reference proteome</keyword>
<dbReference type="Proteomes" id="UP000298127">
    <property type="component" value="Unassembled WGS sequence"/>
</dbReference>
<evidence type="ECO:0000313" key="2">
    <source>
        <dbReference type="EMBL" id="TFV99897.1"/>
    </source>
</evidence>
<protein>
    <submittedName>
        <fullName evidence="2">Uncharacterized protein</fullName>
    </submittedName>
</protein>